<dbReference type="PANTHER" id="PTHR35399">
    <property type="entry name" value="SLR8030 PROTEIN"/>
    <property type="match status" value="1"/>
</dbReference>
<protein>
    <recommendedName>
        <fullName evidence="4">PhoX family phosphatase</fullName>
    </recommendedName>
</protein>
<dbReference type="RefSeq" id="WP_142023960.1">
    <property type="nucleotide sequence ID" value="NZ_VFQE01000001.1"/>
</dbReference>
<dbReference type="EMBL" id="VFQE01000001">
    <property type="protein sequence ID" value="TQN41203.1"/>
    <property type="molecule type" value="Genomic_DNA"/>
</dbReference>
<evidence type="ECO:0000256" key="1">
    <source>
        <dbReference type="SAM" id="MobiDB-lite"/>
    </source>
</evidence>
<dbReference type="SUPFAM" id="SSF63829">
    <property type="entry name" value="Calcium-dependent phosphotriesterase"/>
    <property type="match status" value="1"/>
</dbReference>
<proteinExistence type="predicted"/>
<accession>A0A543PAU3</accession>
<name>A0A543PAU3_9ACTN</name>
<dbReference type="Pfam" id="PF05787">
    <property type="entry name" value="PhoX"/>
    <property type="match status" value="1"/>
</dbReference>
<dbReference type="PANTHER" id="PTHR35399:SF2">
    <property type="entry name" value="DUF839 DOMAIN-CONTAINING PROTEIN"/>
    <property type="match status" value="1"/>
</dbReference>
<dbReference type="OrthoDB" id="9801383at2"/>
<feature type="region of interest" description="Disordered" evidence="1">
    <location>
        <begin position="1"/>
        <end position="25"/>
    </location>
</feature>
<evidence type="ECO:0000313" key="2">
    <source>
        <dbReference type="EMBL" id="TQN41203.1"/>
    </source>
</evidence>
<evidence type="ECO:0008006" key="4">
    <source>
        <dbReference type="Google" id="ProtNLM"/>
    </source>
</evidence>
<dbReference type="PROSITE" id="PS51318">
    <property type="entry name" value="TAT"/>
    <property type="match status" value="1"/>
</dbReference>
<organism evidence="2 3">
    <name type="scientific">Blastococcus colisei</name>
    <dbReference type="NCBI Taxonomy" id="1564162"/>
    <lineage>
        <taxon>Bacteria</taxon>
        <taxon>Bacillati</taxon>
        <taxon>Actinomycetota</taxon>
        <taxon>Actinomycetes</taxon>
        <taxon>Geodermatophilales</taxon>
        <taxon>Geodermatophilaceae</taxon>
        <taxon>Blastococcus</taxon>
    </lineage>
</organism>
<gene>
    <name evidence="2" type="ORF">FHU33_0564</name>
</gene>
<sequence>MSVSTGPIIDQSSDPDDHSSNPSHGRHFAEIVDARLSRRSVLAGGMFAAASFLTTSIAGAPTALAAPRGRGRGPGTDGASLLGYEAVPLGYGDEVVVPPGYSATPFLPWGTPILGSFPDFRPGTPPIVPGGNTAEDQAQQIGMHHDGMHFFPLDRGGREGSSRGLLAVNQEYTDEFYLHTGTYIEDYTEVAKGEYTAEMVLKSQNAHGVSVVEVKRAGRKWKVERSALNRRITANTEMRFAGPATGNELVRTGADPEGTSPRGTINNCSHGVTPWDTYLTCEENFNGYFAIPEGSTFDPETTALHERYGVGGDRFNWGLHDARFVVTPDGAHEPNRFGWVVEIDPFDPASTPVKRTALGRLKHEGAFVQTARDGRVVVYMGDDQVNEYVYKFVSAATWEASHSAGTSPLDEGTLYVARFDDDGSGTWLPLVHGQGPLTAENGFADQGEVLVKTRLAADAVGATPMDRPEWTTVDPITGTVYLTLTNNAGRETPNAPNPRVQNRWGQIVRWEEAGGDHTATTFAWELFLLAGPPESGATIEGQDAFGSPDGLWADPDGRIWIQTDGTQPLAANDQMLAADPTTVDENGVPEIKRFFTGVIGCEVTGVITTPDQRTMFVNIQHPGEDGGSTWPQTDEFDTPRSATVVITKDDGGVIGT</sequence>
<comment type="caution">
    <text evidence="2">The sequence shown here is derived from an EMBL/GenBank/DDBJ whole genome shotgun (WGS) entry which is preliminary data.</text>
</comment>
<reference evidence="2 3" key="1">
    <citation type="submission" date="2019-06" db="EMBL/GenBank/DDBJ databases">
        <title>Sequencing the genomes of 1000 actinobacteria strains.</title>
        <authorList>
            <person name="Klenk H.-P."/>
        </authorList>
    </citation>
    <scope>NUCLEOTIDE SEQUENCE [LARGE SCALE GENOMIC DNA]</scope>
    <source>
        <strain evidence="2 3">DSM 46837</strain>
    </source>
</reference>
<keyword evidence="3" id="KW-1185">Reference proteome</keyword>
<dbReference type="AlphaFoldDB" id="A0A543PAU3"/>
<dbReference type="Proteomes" id="UP000319865">
    <property type="component" value="Unassembled WGS sequence"/>
</dbReference>
<dbReference type="InterPro" id="IPR008557">
    <property type="entry name" value="PhoX"/>
</dbReference>
<evidence type="ECO:0000313" key="3">
    <source>
        <dbReference type="Proteomes" id="UP000319865"/>
    </source>
</evidence>
<dbReference type="InterPro" id="IPR006311">
    <property type="entry name" value="TAT_signal"/>
</dbReference>